<dbReference type="PANTHER" id="PTHR34824">
    <property type="entry name" value="HEAT-INDUCIBLE TRANSCRIPTION REPRESSOR HRCA"/>
    <property type="match status" value="1"/>
</dbReference>
<dbReference type="InterPro" id="IPR036388">
    <property type="entry name" value="WH-like_DNA-bd_sf"/>
</dbReference>
<dbReference type="InterPro" id="IPR021153">
    <property type="entry name" value="HrcA_C"/>
</dbReference>
<evidence type="ECO:0000313" key="8">
    <source>
        <dbReference type="Proteomes" id="UP000034213"/>
    </source>
</evidence>
<dbReference type="InterPro" id="IPR002571">
    <property type="entry name" value="HrcA"/>
</dbReference>
<dbReference type="Gene3D" id="1.10.10.10">
    <property type="entry name" value="Winged helix-like DNA-binding domain superfamily/Winged helix DNA-binding domain"/>
    <property type="match status" value="1"/>
</dbReference>
<evidence type="ECO:0000259" key="6">
    <source>
        <dbReference type="Pfam" id="PF01628"/>
    </source>
</evidence>
<proteinExistence type="inferred from homology"/>
<sequence>MNLTDRQSQILKAIIDEFTATAEPVGSIILEKKYNLGISPATIRNEMMTLTKAGFLKQPHTSAGRTPTPMALKYYVRELIKEEELSVAEEVAVKEKVWDHRFQADKVLNSLTKALADKTKALAVACTSAGDLFHAGEAHILDNPEFYDIDVARAVLSLIDEFSRINSIFTKASGEEAIHILVGDDFDSDLFDALGMVFVDFASPKLSGSLGVIGPSRLSYQSIVPTVRYFGSLINQIAENW</sequence>
<evidence type="ECO:0000256" key="3">
    <source>
        <dbReference type="ARBA" id="ARBA00023016"/>
    </source>
</evidence>
<evidence type="ECO:0000256" key="5">
    <source>
        <dbReference type="HAMAP-Rule" id="MF_00081"/>
    </source>
</evidence>
<accession>A0A0G1C542</accession>
<dbReference type="InterPro" id="IPR036390">
    <property type="entry name" value="WH_DNA-bd_sf"/>
</dbReference>
<evidence type="ECO:0000313" key="7">
    <source>
        <dbReference type="EMBL" id="KKS80554.1"/>
    </source>
</evidence>
<keyword evidence="3 5" id="KW-0346">Stress response</keyword>
<keyword evidence="4 5" id="KW-0804">Transcription</keyword>
<dbReference type="Proteomes" id="UP000034213">
    <property type="component" value="Unassembled WGS sequence"/>
</dbReference>
<feature type="domain" description="Heat-inducible transcription repressor HrcA C-terminal" evidence="6">
    <location>
        <begin position="103"/>
        <end position="224"/>
    </location>
</feature>
<organism evidence="7 8">
    <name type="scientific">Candidatus Beckwithbacteria bacterium GW2011_GWA2_43_10</name>
    <dbReference type="NCBI Taxonomy" id="1618369"/>
    <lineage>
        <taxon>Bacteria</taxon>
        <taxon>Candidatus Beckwithiibacteriota</taxon>
    </lineage>
</organism>
<dbReference type="InterPro" id="IPR029016">
    <property type="entry name" value="GAF-like_dom_sf"/>
</dbReference>
<dbReference type="EMBL" id="LCEW01000003">
    <property type="protein sequence ID" value="KKS80554.1"/>
    <property type="molecule type" value="Genomic_DNA"/>
</dbReference>
<dbReference type="SUPFAM" id="SSF55781">
    <property type="entry name" value="GAF domain-like"/>
    <property type="match status" value="1"/>
</dbReference>
<dbReference type="STRING" id="1618369.UV54_C0003G0009"/>
<dbReference type="AlphaFoldDB" id="A0A0G1C542"/>
<keyword evidence="2 5" id="KW-0805">Transcription regulation</keyword>
<evidence type="ECO:0000256" key="2">
    <source>
        <dbReference type="ARBA" id="ARBA00023015"/>
    </source>
</evidence>
<dbReference type="SUPFAM" id="SSF46785">
    <property type="entry name" value="Winged helix' DNA-binding domain"/>
    <property type="match status" value="1"/>
</dbReference>
<comment type="similarity">
    <text evidence="5">Belongs to the HrcA family.</text>
</comment>
<reference evidence="7 8" key="1">
    <citation type="journal article" date="2015" name="Nature">
        <title>rRNA introns, odd ribosomes, and small enigmatic genomes across a large radiation of phyla.</title>
        <authorList>
            <person name="Brown C.T."/>
            <person name="Hug L.A."/>
            <person name="Thomas B.C."/>
            <person name="Sharon I."/>
            <person name="Castelle C.J."/>
            <person name="Singh A."/>
            <person name="Wilkins M.J."/>
            <person name="Williams K.H."/>
            <person name="Banfield J.F."/>
        </authorList>
    </citation>
    <scope>NUCLEOTIDE SEQUENCE [LARGE SCALE GENOMIC DNA]</scope>
</reference>
<dbReference type="PANTHER" id="PTHR34824:SF1">
    <property type="entry name" value="HEAT-INDUCIBLE TRANSCRIPTION REPRESSOR HRCA"/>
    <property type="match status" value="1"/>
</dbReference>
<evidence type="ECO:0000256" key="1">
    <source>
        <dbReference type="ARBA" id="ARBA00022491"/>
    </source>
</evidence>
<protein>
    <recommendedName>
        <fullName evidence="5">Heat-inducible transcription repressor HrcA</fullName>
    </recommendedName>
</protein>
<dbReference type="GO" id="GO:0003677">
    <property type="term" value="F:DNA binding"/>
    <property type="evidence" value="ECO:0007669"/>
    <property type="project" value="InterPro"/>
</dbReference>
<keyword evidence="1 5" id="KW-0678">Repressor</keyword>
<dbReference type="Pfam" id="PF01628">
    <property type="entry name" value="HrcA"/>
    <property type="match status" value="1"/>
</dbReference>
<evidence type="ECO:0000256" key="4">
    <source>
        <dbReference type="ARBA" id="ARBA00023163"/>
    </source>
</evidence>
<gene>
    <name evidence="5" type="primary">hrcA</name>
    <name evidence="7" type="ORF">UV54_C0003G0009</name>
</gene>
<dbReference type="GO" id="GO:0045892">
    <property type="term" value="P:negative regulation of DNA-templated transcription"/>
    <property type="evidence" value="ECO:0007669"/>
    <property type="project" value="UniProtKB-UniRule"/>
</dbReference>
<comment type="function">
    <text evidence="5">Negative regulator of class I heat shock genes (grpE-dnaK-dnaJ and groELS operons). Prevents heat-shock induction of these operons.</text>
</comment>
<name>A0A0G1C542_9BACT</name>
<dbReference type="HAMAP" id="MF_00081">
    <property type="entry name" value="HrcA"/>
    <property type="match status" value="1"/>
</dbReference>
<dbReference type="Gene3D" id="3.30.450.40">
    <property type="match status" value="1"/>
</dbReference>
<comment type="caution">
    <text evidence="7">The sequence shown here is derived from an EMBL/GenBank/DDBJ whole genome shotgun (WGS) entry which is preliminary data.</text>
</comment>
<dbReference type="PATRIC" id="fig|1618369.3.peg.87"/>